<feature type="compositionally biased region" description="Basic and acidic residues" evidence="1">
    <location>
        <begin position="70"/>
        <end position="79"/>
    </location>
</feature>
<evidence type="ECO:0000313" key="3">
    <source>
        <dbReference type="Proteomes" id="UP000462055"/>
    </source>
</evidence>
<dbReference type="InterPro" id="IPR047738">
    <property type="entry name" value="SAV_2336-like_N"/>
</dbReference>
<evidence type="ECO:0000256" key="1">
    <source>
        <dbReference type="SAM" id="MobiDB-lite"/>
    </source>
</evidence>
<feature type="compositionally biased region" description="Low complexity" evidence="1">
    <location>
        <begin position="33"/>
        <end position="43"/>
    </location>
</feature>
<feature type="region of interest" description="Disordered" evidence="1">
    <location>
        <begin position="294"/>
        <end position="320"/>
    </location>
</feature>
<dbReference type="RefSeq" id="WP_160573729.1">
    <property type="nucleotide sequence ID" value="NZ_WBMS02000018.1"/>
</dbReference>
<dbReference type="NCBIfam" id="NF041121">
    <property type="entry name" value="SAV_2336_NTERM"/>
    <property type="match status" value="1"/>
</dbReference>
<organism evidence="2 3">
    <name type="scientific">Actinomadura physcomitrii</name>
    <dbReference type="NCBI Taxonomy" id="2650748"/>
    <lineage>
        <taxon>Bacteria</taxon>
        <taxon>Bacillati</taxon>
        <taxon>Actinomycetota</taxon>
        <taxon>Actinomycetes</taxon>
        <taxon>Streptosporangiales</taxon>
        <taxon>Thermomonosporaceae</taxon>
        <taxon>Actinomadura</taxon>
    </lineage>
</organism>
<gene>
    <name evidence="2" type="ORF">F8568_023595</name>
</gene>
<feature type="region of interest" description="Disordered" evidence="1">
    <location>
        <begin position="1"/>
        <end position="105"/>
    </location>
</feature>
<feature type="compositionally biased region" description="Gly residues" evidence="1">
    <location>
        <begin position="306"/>
        <end position="315"/>
    </location>
</feature>
<feature type="compositionally biased region" description="Basic residues" evidence="1">
    <location>
        <begin position="1"/>
        <end position="12"/>
    </location>
</feature>
<dbReference type="Proteomes" id="UP000462055">
    <property type="component" value="Unassembled WGS sequence"/>
</dbReference>
<sequence>MRSARPKPRCRPGGRATDSEVIETLWLAEQMGAAASVPAPAAAGERLTPPEHPGPAPGASPSSLPLGPPRDPHHQEHRVSLHPPEPAAAPAQDAPRSAIAAPAPAVSPLPHGLDIMRALRPLRRRFPSERVLVMDEDATADRVADENIVIPVLVPERQRWLSLALVIDAGPSMAVWRSTAGELRRLLERLGAFRDIRVWHLGRSAGGELGLYAESGTRGAPRSPKQIIDPSGRQLTLVVSDCVDGIWRDGEALKALDLWGRRGPLALLQPFVSYLRSSPHARFHGAALRVLARGQRTVSPSPSPAGAGGRTGGGRSHPRAGRVWWTTAGRLPAPPVWPSPLSARGVTLA</sequence>
<comment type="caution">
    <text evidence="2">The sequence shown here is derived from an EMBL/GenBank/DDBJ whole genome shotgun (WGS) entry which is preliminary data.</text>
</comment>
<proteinExistence type="predicted"/>
<dbReference type="AlphaFoldDB" id="A0A6I4MAP3"/>
<protein>
    <submittedName>
        <fullName evidence="2">Uncharacterized protein</fullName>
    </submittedName>
</protein>
<feature type="compositionally biased region" description="Low complexity" evidence="1">
    <location>
        <begin position="88"/>
        <end position="105"/>
    </location>
</feature>
<evidence type="ECO:0000313" key="2">
    <source>
        <dbReference type="EMBL" id="MWA03308.1"/>
    </source>
</evidence>
<reference evidence="2" key="1">
    <citation type="submission" date="2019-12" db="EMBL/GenBank/DDBJ databases">
        <title>Actinomadura physcomitrii sp. nov., a novel actinomycete isolated from moss [Physcomitrium sphaericum (Ludw) Fuernr].</title>
        <authorList>
            <person name="Zhuang X."/>
        </authorList>
    </citation>
    <scope>NUCLEOTIDE SEQUENCE [LARGE SCALE GENOMIC DNA]</scope>
    <source>
        <strain evidence="2">LD22</strain>
    </source>
</reference>
<dbReference type="EMBL" id="WBMS02000018">
    <property type="protein sequence ID" value="MWA03308.1"/>
    <property type="molecule type" value="Genomic_DNA"/>
</dbReference>
<accession>A0A6I4MAP3</accession>
<name>A0A6I4MAP3_9ACTN</name>
<keyword evidence="3" id="KW-1185">Reference proteome</keyword>